<keyword evidence="3" id="KW-1185">Reference proteome</keyword>
<dbReference type="InterPro" id="IPR051396">
    <property type="entry name" value="Bact_Antivir_Def_Nuclease"/>
</dbReference>
<dbReference type="PANTHER" id="PTHR43581">
    <property type="entry name" value="ATP/GTP PHOSPHATASE"/>
    <property type="match status" value="1"/>
</dbReference>
<dbReference type="STRING" id="443156.SAMN04489867_3133"/>
<keyword evidence="2" id="KW-0378">Hydrolase</keyword>
<dbReference type="Gene3D" id="3.40.50.300">
    <property type="entry name" value="P-loop containing nucleotide triphosphate hydrolases"/>
    <property type="match status" value="1"/>
</dbReference>
<name>A0A1H0U5Q9_9MICO</name>
<dbReference type="GO" id="GO:0016887">
    <property type="term" value="F:ATP hydrolysis activity"/>
    <property type="evidence" value="ECO:0007669"/>
    <property type="project" value="InterPro"/>
</dbReference>
<feature type="domain" description="ATPase AAA-type core" evidence="1">
    <location>
        <begin position="27"/>
        <end position="342"/>
    </location>
</feature>
<accession>A0A1H0U5Q9</accession>
<dbReference type="InterPro" id="IPR027417">
    <property type="entry name" value="P-loop_NTPase"/>
</dbReference>
<organism evidence="2 3">
    <name type="scientific">Pedococcus dokdonensis</name>
    <dbReference type="NCBI Taxonomy" id="443156"/>
    <lineage>
        <taxon>Bacteria</taxon>
        <taxon>Bacillati</taxon>
        <taxon>Actinomycetota</taxon>
        <taxon>Actinomycetes</taxon>
        <taxon>Micrococcales</taxon>
        <taxon>Intrasporangiaceae</taxon>
        <taxon>Pedococcus</taxon>
    </lineage>
</organism>
<dbReference type="EMBL" id="LT629711">
    <property type="protein sequence ID" value="SDP61156.1"/>
    <property type="molecule type" value="Genomic_DNA"/>
</dbReference>
<dbReference type="Pfam" id="PF13304">
    <property type="entry name" value="AAA_21"/>
    <property type="match status" value="1"/>
</dbReference>
<dbReference type="AlphaFoldDB" id="A0A1H0U5Q9"/>
<protein>
    <submittedName>
        <fullName evidence="2">Predicted ATP-dependent endonuclease of the OLD family, contains P-loop ATPase and TOPRIM domains</fullName>
    </submittedName>
</protein>
<keyword evidence="2" id="KW-0540">Nuclease</keyword>
<reference evidence="3" key="1">
    <citation type="submission" date="2016-10" db="EMBL/GenBank/DDBJ databases">
        <authorList>
            <person name="Varghese N."/>
            <person name="Submissions S."/>
        </authorList>
    </citation>
    <scope>NUCLEOTIDE SEQUENCE [LARGE SCALE GENOMIC DNA]</scope>
    <source>
        <strain evidence="3">DSM 22329</strain>
    </source>
</reference>
<dbReference type="GO" id="GO:0006302">
    <property type="term" value="P:double-strand break repair"/>
    <property type="evidence" value="ECO:0007669"/>
    <property type="project" value="InterPro"/>
</dbReference>
<evidence type="ECO:0000259" key="1">
    <source>
        <dbReference type="Pfam" id="PF13304"/>
    </source>
</evidence>
<gene>
    <name evidence="2" type="ORF">SAMN04489867_3133</name>
</gene>
<dbReference type="SUPFAM" id="SSF52540">
    <property type="entry name" value="P-loop containing nucleoside triphosphate hydrolases"/>
    <property type="match status" value="1"/>
</dbReference>
<keyword evidence="2" id="KW-0255">Endonuclease</keyword>
<evidence type="ECO:0000313" key="3">
    <source>
        <dbReference type="Proteomes" id="UP000199077"/>
    </source>
</evidence>
<dbReference type="RefSeq" id="WP_091787496.1">
    <property type="nucleotide sequence ID" value="NZ_LT629711.1"/>
</dbReference>
<dbReference type="InterPro" id="IPR003959">
    <property type="entry name" value="ATPase_AAA_core"/>
</dbReference>
<evidence type="ECO:0000313" key="2">
    <source>
        <dbReference type="EMBL" id="SDP61156.1"/>
    </source>
</evidence>
<dbReference type="Proteomes" id="UP000199077">
    <property type="component" value="Chromosome I"/>
</dbReference>
<dbReference type="PANTHER" id="PTHR43581:SF4">
    <property type="entry name" value="ATP_GTP PHOSPHATASE"/>
    <property type="match status" value="1"/>
</dbReference>
<dbReference type="GO" id="GO:0004519">
    <property type="term" value="F:endonuclease activity"/>
    <property type="evidence" value="ECO:0007669"/>
    <property type="project" value="UniProtKB-KW"/>
</dbReference>
<proteinExistence type="predicted"/>
<sequence>MKLTHIRIKDFRSFSGEHEFDVSSGVNYFVGPNNCGKSNLVRALELALDPDAKYVPERDRPARPGALGAPPTTRITLTFHVGKTSPEVTLLTRAKEFELAVRKARKGATTGKIQTYAADREVRMVTSFAGHGGRQTTFQARGYGAASLPADSQQHLKLEAQFRSVVRSAVVHSGEDLESLLQGKFRQILQLVIADHLGEELGKAEQARAEYLEALRAELLEPLRAQIQDRVGAMFPEIASAKLVPDLPSVAETLSSVDVQLGDDLVTTQLVDKGTGVRGAVLVSMLQYLAEQSRRSLVLAVEEPEAFLHPAAQEAIMQQLEELATRSDVSLLVTTHSPYVLSRRADASITELRKRPDGVTSKAATCAGDQSRAELIGSLYRDAGMAGVLERALTIPAGTRAVVITEGYTDGEFLRIACRAAGRSELLEGIHIISAGGAKKVVFQAILARSATDKPVVAILDHDDQGRAAISKLEDFGWAKNKELVSLASWSNRCAKGHDVEIEDLIPSSLWENVVKRVGELDAIDSKQKCGAKWHFQLSTAGKAEALTILPSTMRAAHAQGLVWLAEEIEARVKKIEKSSATTKAYAKVPATS</sequence>
<dbReference type="OrthoDB" id="3177877at2"/>